<dbReference type="SUPFAM" id="SSF53213">
    <property type="entry name" value="LigB-like"/>
    <property type="match status" value="1"/>
</dbReference>
<sequence>MTTAPNPRSLFLGHGAPTLALSAHPATQAMRTLGLRLATPRAVIVVSPHRYAAGFDVGGSERFTAWHDFQGFPAPLYALQYSPPGDPALADRVSAAIRDQGLPSQVSDDARIDHGIWVPLRLLWPNADVPVIPVASTRAGPEPHLALGRALKPFTDEGCIVIGTGSITHNLGDLDFGNEYAPVQPWAQAFDDWIAENLVRRDEAALARYRQQAPNAVHAHPTDEHLMPLFAALAAGGAAQPTFRGFSHGTISLSAYEFA</sequence>
<keyword evidence="8" id="KW-1185">Reference proteome</keyword>
<dbReference type="PIRSF" id="PIRSF006157">
    <property type="entry name" value="Doxgns_DODA"/>
    <property type="match status" value="1"/>
</dbReference>
<dbReference type="EMBL" id="SOBT01000010">
    <property type="protein sequence ID" value="TDU26538.1"/>
    <property type="molecule type" value="Genomic_DNA"/>
</dbReference>
<dbReference type="Proteomes" id="UP000295341">
    <property type="component" value="Unassembled WGS sequence"/>
</dbReference>
<dbReference type="PANTHER" id="PTHR30096">
    <property type="entry name" value="4,5-DOPA DIOXYGENASE EXTRADIOL-LIKE PROTEIN"/>
    <property type="match status" value="1"/>
</dbReference>
<dbReference type="Pfam" id="PF02900">
    <property type="entry name" value="LigB"/>
    <property type="match status" value="1"/>
</dbReference>
<dbReference type="InterPro" id="IPR014436">
    <property type="entry name" value="Extradiol_dOase_DODA"/>
</dbReference>
<dbReference type="RefSeq" id="WP_162851296.1">
    <property type="nucleotide sequence ID" value="NZ_MWIN01000019.1"/>
</dbReference>
<keyword evidence="5" id="KW-0560">Oxidoreductase</keyword>
<dbReference type="AlphaFoldDB" id="A0A4S3K2G2"/>
<comment type="cofactor">
    <cofactor evidence="1">
        <name>Zn(2+)</name>
        <dbReference type="ChEBI" id="CHEBI:29105"/>
    </cofactor>
</comment>
<dbReference type="PANTHER" id="PTHR30096:SF0">
    <property type="entry name" value="4,5-DOPA DIOXYGENASE EXTRADIOL-LIKE PROTEIN"/>
    <property type="match status" value="1"/>
</dbReference>
<evidence type="ECO:0000313" key="8">
    <source>
        <dbReference type="Proteomes" id="UP000295341"/>
    </source>
</evidence>
<dbReference type="CDD" id="cd07363">
    <property type="entry name" value="45_DOPA_Dioxygenase"/>
    <property type="match status" value="1"/>
</dbReference>
<keyword evidence="7" id="KW-0223">Dioxygenase</keyword>
<protein>
    <submittedName>
        <fullName evidence="7">4,5-DOPA dioxygenase extradiol</fullName>
    </submittedName>
</protein>
<evidence type="ECO:0000313" key="7">
    <source>
        <dbReference type="EMBL" id="TDU26538.1"/>
    </source>
</evidence>
<dbReference type="GO" id="GO:0008270">
    <property type="term" value="F:zinc ion binding"/>
    <property type="evidence" value="ECO:0007669"/>
    <property type="project" value="InterPro"/>
</dbReference>
<evidence type="ECO:0000256" key="3">
    <source>
        <dbReference type="ARBA" id="ARBA00022723"/>
    </source>
</evidence>
<proteinExistence type="inferred from homology"/>
<dbReference type="GO" id="GO:0008198">
    <property type="term" value="F:ferrous iron binding"/>
    <property type="evidence" value="ECO:0007669"/>
    <property type="project" value="InterPro"/>
</dbReference>
<evidence type="ECO:0000256" key="5">
    <source>
        <dbReference type="ARBA" id="ARBA00023002"/>
    </source>
</evidence>
<evidence type="ECO:0000256" key="2">
    <source>
        <dbReference type="ARBA" id="ARBA00007581"/>
    </source>
</evidence>
<dbReference type="GO" id="GO:0016702">
    <property type="term" value="F:oxidoreductase activity, acting on single donors with incorporation of molecular oxygen, incorporation of two atoms of oxygen"/>
    <property type="evidence" value="ECO:0007669"/>
    <property type="project" value="UniProtKB-ARBA"/>
</dbReference>
<reference evidence="7 8" key="1">
    <citation type="submission" date="2019-03" db="EMBL/GenBank/DDBJ databases">
        <title>Genomic Encyclopedia of Type Strains, Phase IV (KMG-IV): sequencing the most valuable type-strain genomes for metagenomic binning, comparative biology and taxonomic classification.</title>
        <authorList>
            <person name="Goeker M."/>
        </authorList>
    </citation>
    <scope>NUCLEOTIDE SEQUENCE [LARGE SCALE GENOMIC DNA]</scope>
    <source>
        <strain evidence="7 8">DSM 26377</strain>
    </source>
</reference>
<evidence type="ECO:0000256" key="4">
    <source>
        <dbReference type="ARBA" id="ARBA00022833"/>
    </source>
</evidence>
<name>A0A4S3K2G2_9GAMM</name>
<comment type="caution">
    <text evidence="7">The sequence shown here is derived from an EMBL/GenBank/DDBJ whole genome shotgun (WGS) entry which is preliminary data.</text>
</comment>
<evidence type="ECO:0000256" key="1">
    <source>
        <dbReference type="ARBA" id="ARBA00001947"/>
    </source>
</evidence>
<accession>A0A4S3K2G2</accession>
<feature type="domain" description="Extradiol ring-cleavage dioxygenase class III enzyme subunit B" evidence="6">
    <location>
        <begin position="39"/>
        <end position="243"/>
    </location>
</feature>
<keyword evidence="3" id="KW-0479">Metal-binding</keyword>
<dbReference type="Gene3D" id="3.40.830.10">
    <property type="entry name" value="LigB-like"/>
    <property type="match status" value="1"/>
</dbReference>
<dbReference type="InterPro" id="IPR004183">
    <property type="entry name" value="Xdiol_dOase_suB"/>
</dbReference>
<gene>
    <name evidence="7" type="ORF">DFR24_3566</name>
</gene>
<evidence type="ECO:0000259" key="6">
    <source>
        <dbReference type="Pfam" id="PF02900"/>
    </source>
</evidence>
<organism evidence="7 8">
    <name type="scientific">Panacagrimonas perspica</name>
    <dbReference type="NCBI Taxonomy" id="381431"/>
    <lineage>
        <taxon>Bacteria</taxon>
        <taxon>Pseudomonadati</taxon>
        <taxon>Pseudomonadota</taxon>
        <taxon>Gammaproteobacteria</taxon>
        <taxon>Nevskiales</taxon>
        <taxon>Nevskiaceae</taxon>
        <taxon>Panacagrimonas</taxon>
    </lineage>
</organism>
<comment type="similarity">
    <text evidence="2">Belongs to the DODA-type extradiol aromatic ring-opening dioxygenase family.</text>
</comment>
<keyword evidence="4" id="KW-0862">Zinc</keyword>